<keyword evidence="7" id="KW-0472">Membrane</keyword>
<dbReference type="InterPro" id="IPR050428">
    <property type="entry name" value="TCS_sensor_his_kinase"/>
</dbReference>
<dbReference type="PROSITE" id="PS50906">
    <property type="entry name" value="NIT"/>
    <property type="match status" value="1"/>
</dbReference>
<dbReference type="Pfam" id="PF02518">
    <property type="entry name" value="HATPase_c"/>
    <property type="match status" value="1"/>
</dbReference>
<dbReference type="GO" id="GO:0005886">
    <property type="term" value="C:plasma membrane"/>
    <property type="evidence" value="ECO:0007669"/>
    <property type="project" value="TreeGrafter"/>
</dbReference>
<dbReference type="Proteomes" id="UP000217103">
    <property type="component" value="Unassembled WGS sequence"/>
</dbReference>
<dbReference type="SUPFAM" id="SSF55874">
    <property type="entry name" value="ATPase domain of HSP90 chaperone/DNA topoisomerase II/histidine kinase"/>
    <property type="match status" value="1"/>
</dbReference>
<feature type="domain" description="NIT" evidence="8">
    <location>
        <begin position="53"/>
        <end position="302"/>
    </location>
</feature>
<organism evidence="9 10">
    <name type="scientific">Thermostaphylospora chromogena</name>
    <dbReference type="NCBI Taxonomy" id="35622"/>
    <lineage>
        <taxon>Bacteria</taxon>
        <taxon>Bacillati</taxon>
        <taxon>Actinomycetota</taxon>
        <taxon>Actinomycetes</taxon>
        <taxon>Streptosporangiales</taxon>
        <taxon>Thermomonosporaceae</taxon>
        <taxon>Thermostaphylospora</taxon>
    </lineage>
</organism>
<dbReference type="Pfam" id="PF08376">
    <property type="entry name" value="NIT"/>
    <property type="match status" value="1"/>
</dbReference>
<dbReference type="RefSeq" id="WP_093258815.1">
    <property type="nucleotide sequence ID" value="NZ_FNKK01000002.1"/>
</dbReference>
<dbReference type="InterPro" id="IPR003594">
    <property type="entry name" value="HATPase_dom"/>
</dbReference>
<evidence type="ECO:0000256" key="1">
    <source>
        <dbReference type="ARBA" id="ARBA00000085"/>
    </source>
</evidence>
<comment type="catalytic activity">
    <reaction evidence="1">
        <text>ATP + protein L-histidine = ADP + protein N-phospho-L-histidine.</text>
        <dbReference type="EC" id="2.7.13.3"/>
    </reaction>
</comment>
<dbReference type="AlphaFoldDB" id="A0A1H1DKB9"/>
<proteinExistence type="predicted"/>
<dbReference type="Gene3D" id="3.30.565.10">
    <property type="entry name" value="Histidine kinase-like ATPase, C-terminal domain"/>
    <property type="match status" value="1"/>
</dbReference>
<sequence>MGGRKRPIRIKIASLLLVPLVSLVAIWSFATTLTVGEGLALLRIRGLYDPVVVPLHKLTTTLQEERLRSSVFLGDVTDRAALDRSRAATNSALEALERDALNEETRASMPPAMRQRMDELTAHLQRLSDIRSRVDTGAFSRSQTLEAYGAVVDTALRVFDGIKADGDIELMEQRDAVVMMTRVHEMISQQDALLSGAIASREFTGEEHTTFRRLVDNRRMLYELAFHRLDADLRRPFYEMQNGRLYRRYEAVEDRIVTEIRPDRSLPAESAEWTRAIDELAAEFTGATGRVSRELNERVEPVAMGILMRIAAAAGLGLVAVAASIYFMVRFARSISSELSRLREAALELADRRLPRVVERLRRGETVNVSEEAPEIRTGTTREIADVEEAFSSVQRTAIEAAVGQAEIRKGVNQVFLNLARRNQSLLHRQLAMLEKMERRATDPEILEDLFGLDHLTTRMRRHAEGLIILSGAVPARGWRNPVSLFDVIRAAVEEVEDYLRVSVDIQQTPSLVGNVVTDVIHLLAELVENATIFSPPNTQVHIRGESVARGYAVEIEDRGLGMSAEEYAQINEKLANPPEFNLADSDRLGLFVVGRLAARHGIQVSLRPSPYGGTTAIVLIPSQLVVEQPELPQAPQDQQTTFSVERIPDTETETDGAVVPRRSQEDGGGPHTGSRPAPLPRRVRQANLVPQLRRPDPPEARQRPAPLEPGDSTAGSAALLASFKAGWERAEQESE</sequence>
<dbReference type="InterPro" id="IPR036890">
    <property type="entry name" value="HATPase_C_sf"/>
</dbReference>
<feature type="compositionally biased region" description="Basic and acidic residues" evidence="6">
    <location>
        <begin position="694"/>
        <end position="703"/>
    </location>
</feature>
<evidence type="ECO:0000259" key="8">
    <source>
        <dbReference type="PROSITE" id="PS50906"/>
    </source>
</evidence>
<dbReference type="OrthoDB" id="3845898at2"/>
<keyword evidence="7" id="KW-1133">Transmembrane helix</keyword>
<evidence type="ECO:0000256" key="2">
    <source>
        <dbReference type="ARBA" id="ARBA00012438"/>
    </source>
</evidence>
<evidence type="ECO:0000256" key="4">
    <source>
        <dbReference type="ARBA" id="ARBA00022679"/>
    </source>
</evidence>
<evidence type="ECO:0000313" key="9">
    <source>
        <dbReference type="EMBL" id="SDQ76944.1"/>
    </source>
</evidence>
<dbReference type="GO" id="GO:0004673">
    <property type="term" value="F:protein histidine kinase activity"/>
    <property type="evidence" value="ECO:0007669"/>
    <property type="project" value="UniProtKB-EC"/>
</dbReference>
<keyword evidence="10" id="KW-1185">Reference proteome</keyword>
<evidence type="ECO:0000256" key="6">
    <source>
        <dbReference type="SAM" id="MobiDB-lite"/>
    </source>
</evidence>
<dbReference type="EMBL" id="FNKK01000002">
    <property type="protein sequence ID" value="SDQ76944.1"/>
    <property type="molecule type" value="Genomic_DNA"/>
</dbReference>
<dbReference type="InterPro" id="IPR013587">
    <property type="entry name" value="Nitrate/nitrite_sensing"/>
</dbReference>
<keyword evidence="7" id="KW-0812">Transmembrane</keyword>
<keyword evidence="4" id="KW-0808">Transferase</keyword>
<protein>
    <recommendedName>
        <fullName evidence="2">histidine kinase</fullName>
        <ecNumber evidence="2">2.7.13.3</ecNumber>
    </recommendedName>
</protein>
<evidence type="ECO:0000256" key="5">
    <source>
        <dbReference type="ARBA" id="ARBA00022777"/>
    </source>
</evidence>
<keyword evidence="5 9" id="KW-0418">Kinase</keyword>
<evidence type="ECO:0000256" key="3">
    <source>
        <dbReference type="ARBA" id="ARBA00022553"/>
    </source>
</evidence>
<feature type="region of interest" description="Disordered" evidence="6">
    <location>
        <begin position="632"/>
        <end position="736"/>
    </location>
</feature>
<evidence type="ECO:0000256" key="7">
    <source>
        <dbReference type="SAM" id="Phobius"/>
    </source>
</evidence>
<dbReference type="EC" id="2.7.13.3" evidence="2"/>
<dbReference type="InterPro" id="IPR010910">
    <property type="entry name" value="Nitrate/nitrite_sensing_bac"/>
</dbReference>
<dbReference type="PANTHER" id="PTHR45436:SF5">
    <property type="entry name" value="SENSOR HISTIDINE KINASE TRCS"/>
    <property type="match status" value="1"/>
</dbReference>
<gene>
    <name evidence="9" type="ORF">SAMN04489764_2049</name>
</gene>
<keyword evidence="3" id="KW-0597">Phosphoprotein</keyword>
<dbReference type="STRING" id="35622.SAMN04489764_2049"/>
<feature type="transmembrane region" description="Helical" evidence="7">
    <location>
        <begin position="12"/>
        <end position="30"/>
    </location>
</feature>
<accession>A0A1H1DKB9</accession>
<dbReference type="PANTHER" id="PTHR45436">
    <property type="entry name" value="SENSOR HISTIDINE KINASE YKOH"/>
    <property type="match status" value="1"/>
</dbReference>
<feature type="compositionally biased region" description="Basic and acidic residues" evidence="6">
    <location>
        <begin position="727"/>
        <end position="736"/>
    </location>
</feature>
<evidence type="ECO:0000313" key="10">
    <source>
        <dbReference type="Proteomes" id="UP000217103"/>
    </source>
</evidence>
<name>A0A1H1DKB9_9ACTN</name>
<dbReference type="GO" id="GO:0000160">
    <property type="term" value="P:phosphorelay signal transduction system"/>
    <property type="evidence" value="ECO:0007669"/>
    <property type="project" value="TreeGrafter"/>
</dbReference>
<dbReference type="SMART" id="SM00387">
    <property type="entry name" value="HATPase_c"/>
    <property type="match status" value="1"/>
</dbReference>
<reference evidence="9 10" key="1">
    <citation type="submission" date="2016-10" db="EMBL/GenBank/DDBJ databases">
        <authorList>
            <person name="de Groot N.N."/>
        </authorList>
    </citation>
    <scope>NUCLEOTIDE SEQUENCE [LARGE SCALE GENOMIC DNA]</scope>
    <source>
        <strain evidence="9 10">DSM 43794</strain>
    </source>
</reference>